<organism evidence="1 2">
    <name type="scientific">Streblomastix strix</name>
    <dbReference type="NCBI Taxonomy" id="222440"/>
    <lineage>
        <taxon>Eukaryota</taxon>
        <taxon>Metamonada</taxon>
        <taxon>Preaxostyla</taxon>
        <taxon>Oxymonadida</taxon>
        <taxon>Streblomastigidae</taxon>
        <taxon>Streblomastix</taxon>
    </lineage>
</organism>
<evidence type="ECO:0000313" key="2">
    <source>
        <dbReference type="Proteomes" id="UP000324800"/>
    </source>
</evidence>
<comment type="caution">
    <text evidence="1">The sequence shown here is derived from an EMBL/GenBank/DDBJ whole genome shotgun (WGS) entry which is preliminary data.</text>
</comment>
<accession>A0A5J4XAU1</accession>
<proteinExistence type="predicted"/>
<sequence length="214" mass="24045">MTVNDQSSHYECVINKTLAMCLYYLVQLTHLFITILPYSAVGIGRSNELSIPMSRPSKNKESRNRCKSWPFKKRALVQWDKHVTNAYIGHQFEPRSRFASRATRLRRISVRSTVSAHCSHQRTHTTHHTATTRLRIASAKTGRHHRSTAAGNLLLRNKYIEHAGSGDNATHNTGPAAFTTHGNISSRQTTPAANLDDRRACLWFLVACARVLGA</sequence>
<reference evidence="1 2" key="1">
    <citation type="submission" date="2019-03" db="EMBL/GenBank/DDBJ databases">
        <title>Single cell metagenomics reveals metabolic interactions within the superorganism composed of flagellate Streblomastix strix and complex community of Bacteroidetes bacteria on its surface.</title>
        <authorList>
            <person name="Treitli S.C."/>
            <person name="Kolisko M."/>
            <person name="Husnik F."/>
            <person name="Keeling P."/>
            <person name="Hampl V."/>
        </authorList>
    </citation>
    <scope>NUCLEOTIDE SEQUENCE [LARGE SCALE GENOMIC DNA]</scope>
    <source>
        <strain evidence="1">ST1C</strain>
    </source>
</reference>
<protein>
    <submittedName>
        <fullName evidence="1">Uncharacterized protein</fullName>
    </submittedName>
</protein>
<dbReference type="Proteomes" id="UP000324800">
    <property type="component" value="Unassembled WGS sequence"/>
</dbReference>
<name>A0A5J4XAU1_9EUKA</name>
<gene>
    <name evidence="1" type="ORF">EZS28_000227</name>
</gene>
<dbReference type="AlphaFoldDB" id="A0A5J4XAU1"/>
<evidence type="ECO:0000313" key="1">
    <source>
        <dbReference type="EMBL" id="KAA6404240.1"/>
    </source>
</evidence>
<dbReference type="EMBL" id="SNRW01000017">
    <property type="protein sequence ID" value="KAA6404240.1"/>
    <property type="molecule type" value="Genomic_DNA"/>
</dbReference>